<accession>A0A167A8R6</accession>
<dbReference type="PATRIC" id="fig|1365251.3.peg.5136"/>
<sequence length="53" mass="6280">MWNKAINEGKCHYTVLHQVCFITPSMFYYTKYVLLQSHIKRKTSSIELVITNT</sequence>
<proteinExistence type="predicted"/>
<protein>
    <submittedName>
        <fullName evidence="1">Uncharacterized protein</fullName>
    </submittedName>
</protein>
<name>A0A167A8R6_9GAMM</name>
<organism evidence="1 2">
    <name type="scientific">Pseudoalteromonas luteoviolacea H33</name>
    <dbReference type="NCBI Taxonomy" id="1365251"/>
    <lineage>
        <taxon>Bacteria</taxon>
        <taxon>Pseudomonadati</taxon>
        <taxon>Pseudomonadota</taxon>
        <taxon>Gammaproteobacteria</taxon>
        <taxon>Alteromonadales</taxon>
        <taxon>Pseudoalteromonadaceae</taxon>
        <taxon>Pseudoalteromonas</taxon>
    </lineage>
</organism>
<gene>
    <name evidence="1" type="ORF">N476_25970</name>
</gene>
<dbReference type="EMBL" id="AUXZ01000131">
    <property type="protein sequence ID" value="KZN45104.1"/>
    <property type="molecule type" value="Genomic_DNA"/>
</dbReference>
<dbReference type="AlphaFoldDB" id="A0A167A8R6"/>
<reference evidence="1 2" key="1">
    <citation type="submission" date="2013-07" db="EMBL/GenBank/DDBJ databases">
        <title>Comparative Genomic and Metabolomic Analysis of Twelve Strains of Pseudoalteromonas luteoviolacea.</title>
        <authorList>
            <person name="Vynne N.G."/>
            <person name="Mansson M."/>
            <person name="Gram L."/>
        </authorList>
    </citation>
    <scope>NUCLEOTIDE SEQUENCE [LARGE SCALE GENOMIC DNA]</scope>
    <source>
        <strain evidence="1 2">H33</strain>
    </source>
</reference>
<evidence type="ECO:0000313" key="1">
    <source>
        <dbReference type="EMBL" id="KZN45104.1"/>
    </source>
</evidence>
<comment type="caution">
    <text evidence="1">The sequence shown here is derived from an EMBL/GenBank/DDBJ whole genome shotgun (WGS) entry which is preliminary data.</text>
</comment>
<evidence type="ECO:0000313" key="2">
    <source>
        <dbReference type="Proteomes" id="UP000076503"/>
    </source>
</evidence>
<dbReference type="Proteomes" id="UP000076503">
    <property type="component" value="Unassembled WGS sequence"/>
</dbReference>